<dbReference type="Pfam" id="PF13624">
    <property type="entry name" value="SurA_N_3"/>
    <property type="match status" value="1"/>
</dbReference>
<name>A0ABT2RVL8_9FIRM</name>
<keyword evidence="2" id="KW-1185">Reference proteome</keyword>
<sequence length="351" mass="39008">MRKNLKKLGILVVLAAVTVIGCGKREASVPRALEQETGTALATLGDEPIYLEEALFYTRMLQEQWEYAYYESFGETLWQQEADDSGQTLAELLKSSVLDTLTELHLLCAHASEYGVTLTDEEQEQIAFRAQNFMENNTEAVLKAAGADRESVERYLTRNELAGKVAEAIRAEYEPEISEEEARVGRLTYALFSNTGLYDLEGNYTPFTEEELQKIQKDAENFAALAAELGDISAAGEQYPHTVIDVYFNEETDGGAHPDVAQKARELPVGGVSEVVTTEEGWYVIQHVSDLDEDATADRLEELKESAKQEHLKSLEDAWAEETPLQVDEKVWDTVQVDGLVTEIGGDGTHS</sequence>
<dbReference type="InterPro" id="IPR046357">
    <property type="entry name" value="PPIase_dom_sf"/>
</dbReference>
<dbReference type="Gene3D" id="3.10.50.40">
    <property type="match status" value="1"/>
</dbReference>
<evidence type="ECO:0000313" key="1">
    <source>
        <dbReference type="EMBL" id="MCU6696361.1"/>
    </source>
</evidence>
<gene>
    <name evidence="1" type="ORF">OCV63_05550</name>
</gene>
<dbReference type="PROSITE" id="PS51257">
    <property type="entry name" value="PROKAR_LIPOPROTEIN"/>
    <property type="match status" value="1"/>
</dbReference>
<dbReference type="RefSeq" id="WP_158362566.1">
    <property type="nucleotide sequence ID" value="NZ_JAOQKC010000005.1"/>
</dbReference>
<organism evidence="1 2">
    <name type="scientific">Laedolimicola ammoniilytica</name>
    <dbReference type="NCBI Taxonomy" id="2981771"/>
    <lineage>
        <taxon>Bacteria</taxon>
        <taxon>Bacillati</taxon>
        <taxon>Bacillota</taxon>
        <taxon>Clostridia</taxon>
        <taxon>Lachnospirales</taxon>
        <taxon>Lachnospiraceae</taxon>
        <taxon>Laedolimicola</taxon>
    </lineage>
</organism>
<dbReference type="Proteomes" id="UP001652461">
    <property type="component" value="Unassembled WGS sequence"/>
</dbReference>
<dbReference type="SUPFAM" id="SSF109998">
    <property type="entry name" value="Triger factor/SurA peptide-binding domain-like"/>
    <property type="match status" value="1"/>
</dbReference>
<keyword evidence="1" id="KW-0413">Isomerase</keyword>
<reference evidence="1 2" key="1">
    <citation type="journal article" date="2021" name="ISME Commun">
        <title>Automated analysis of genomic sequences facilitates high-throughput and comprehensive description of bacteria.</title>
        <authorList>
            <person name="Hitch T.C.A."/>
        </authorList>
    </citation>
    <scope>NUCLEOTIDE SEQUENCE [LARGE SCALE GENOMIC DNA]</scope>
    <source>
        <strain evidence="1 2">Sanger_04</strain>
    </source>
</reference>
<evidence type="ECO:0000313" key="2">
    <source>
        <dbReference type="Proteomes" id="UP001652461"/>
    </source>
</evidence>
<comment type="caution">
    <text evidence="1">The sequence shown here is derived from an EMBL/GenBank/DDBJ whole genome shotgun (WGS) entry which is preliminary data.</text>
</comment>
<dbReference type="GO" id="GO:0016853">
    <property type="term" value="F:isomerase activity"/>
    <property type="evidence" value="ECO:0007669"/>
    <property type="project" value="UniProtKB-KW"/>
</dbReference>
<proteinExistence type="predicted"/>
<dbReference type="EMBL" id="JAOQKC010000005">
    <property type="protein sequence ID" value="MCU6696361.1"/>
    <property type="molecule type" value="Genomic_DNA"/>
</dbReference>
<dbReference type="InterPro" id="IPR027304">
    <property type="entry name" value="Trigger_fact/SurA_dom_sf"/>
</dbReference>
<accession>A0ABT2RVL8</accession>
<protein>
    <submittedName>
        <fullName evidence="1">Peptidyl-prolyl cis-trans isomerase</fullName>
    </submittedName>
</protein>